<comment type="subcellular location">
    <subcellularLocation>
        <location evidence="1">Membrane</location>
        <topology evidence="1">Multi-pass membrane protein</topology>
    </subcellularLocation>
</comment>
<dbReference type="GO" id="GO:0015976">
    <property type="term" value="P:carbon utilization"/>
    <property type="evidence" value="ECO:0007669"/>
    <property type="project" value="InterPro"/>
</dbReference>
<evidence type="ECO:0000256" key="1">
    <source>
        <dbReference type="ARBA" id="ARBA00004141"/>
    </source>
</evidence>
<feature type="transmembrane region" description="Helical" evidence="14">
    <location>
        <begin position="199"/>
        <end position="218"/>
    </location>
</feature>
<name>H1Y303_9SPHI</name>
<dbReference type="GO" id="GO:0008270">
    <property type="term" value="F:zinc ion binding"/>
    <property type="evidence" value="ECO:0007669"/>
    <property type="project" value="InterPro"/>
</dbReference>
<evidence type="ECO:0000256" key="9">
    <source>
        <dbReference type="ARBA" id="ARBA00023239"/>
    </source>
</evidence>
<feature type="transmembrane region" description="Helical" evidence="14">
    <location>
        <begin position="296"/>
        <end position="319"/>
    </location>
</feature>
<feature type="transmembrane region" description="Helical" evidence="14">
    <location>
        <begin position="339"/>
        <end position="368"/>
    </location>
</feature>
<feature type="binding site" evidence="13">
    <location>
        <position position="573"/>
    </location>
    <ligand>
        <name>Zn(2+)</name>
        <dbReference type="ChEBI" id="CHEBI:29105"/>
    </ligand>
</feature>
<feature type="domain" description="SLC26A/SulP transporter" evidence="15">
    <location>
        <begin position="10"/>
        <end position="383"/>
    </location>
</feature>
<feature type="binding site" evidence="13">
    <location>
        <position position="627"/>
    </location>
    <ligand>
        <name>Zn(2+)</name>
        <dbReference type="ChEBI" id="CHEBI:29105"/>
    </ligand>
</feature>
<dbReference type="STRING" id="714943.Mucpa_4458"/>
<dbReference type="RefSeq" id="WP_008509406.1">
    <property type="nucleotide sequence ID" value="NZ_CM001403.1"/>
</dbReference>
<dbReference type="Gene3D" id="3.40.1050.10">
    <property type="entry name" value="Carbonic anhydrase"/>
    <property type="match status" value="1"/>
</dbReference>
<dbReference type="InterPro" id="IPR036874">
    <property type="entry name" value="Carbonic_anhydrase_sf"/>
</dbReference>
<keyword evidence="4 14" id="KW-0812">Transmembrane</keyword>
<feature type="binding site" evidence="13">
    <location>
        <position position="630"/>
    </location>
    <ligand>
        <name>Zn(2+)</name>
        <dbReference type="ChEBI" id="CHEBI:29105"/>
    </ligand>
</feature>
<dbReference type="Pfam" id="PF00916">
    <property type="entry name" value="Sulfate_transp"/>
    <property type="match status" value="1"/>
</dbReference>
<dbReference type="Pfam" id="PF00484">
    <property type="entry name" value="Pro_CA"/>
    <property type="match status" value="1"/>
</dbReference>
<dbReference type="GO" id="GO:0004089">
    <property type="term" value="F:carbonate dehydratase activity"/>
    <property type="evidence" value="ECO:0007669"/>
    <property type="project" value="UniProtKB-EC"/>
</dbReference>
<feature type="binding site" evidence="13">
    <location>
        <position position="571"/>
    </location>
    <ligand>
        <name>Zn(2+)</name>
        <dbReference type="ChEBI" id="CHEBI:29105"/>
    </ligand>
</feature>
<dbReference type="PROSITE" id="PS00705">
    <property type="entry name" value="PROK_CO2_ANHYDRASE_2"/>
    <property type="match status" value="1"/>
</dbReference>
<keyword evidence="9" id="KW-0456">Lyase</keyword>
<dbReference type="Proteomes" id="UP000002774">
    <property type="component" value="Chromosome"/>
</dbReference>
<dbReference type="EC" id="4.2.1.1" evidence="3"/>
<feature type="transmembrane region" description="Helical" evidence="14">
    <location>
        <begin position="389"/>
        <end position="421"/>
    </location>
</feature>
<feature type="transmembrane region" description="Helical" evidence="14">
    <location>
        <begin position="111"/>
        <end position="131"/>
    </location>
</feature>
<feature type="transmembrane region" description="Helical" evidence="14">
    <location>
        <begin position="87"/>
        <end position="104"/>
    </location>
</feature>
<feature type="transmembrane region" description="Helical" evidence="14">
    <location>
        <begin position="257"/>
        <end position="275"/>
    </location>
</feature>
<comment type="similarity">
    <text evidence="2">Belongs to the beta-class carbonic anhydrase family.</text>
</comment>
<evidence type="ECO:0000256" key="10">
    <source>
        <dbReference type="ARBA" id="ARBA00039351"/>
    </source>
</evidence>
<keyword evidence="17" id="KW-1185">Reference proteome</keyword>
<evidence type="ECO:0000256" key="13">
    <source>
        <dbReference type="PIRSR" id="PIRSR601765-1"/>
    </source>
</evidence>
<reference evidence="16" key="1">
    <citation type="submission" date="2011-09" db="EMBL/GenBank/DDBJ databases">
        <title>The permanent draft genome of Mucilaginibacter paludis DSM 18603.</title>
        <authorList>
            <consortium name="US DOE Joint Genome Institute (JGI-PGF)"/>
            <person name="Lucas S."/>
            <person name="Han J."/>
            <person name="Lapidus A."/>
            <person name="Bruce D."/>
            <person name="Goodwin L."/>
            <person name="Pitluck S."/>
            <person name="Peters L."/>
            <person name="Kyrpides N."/>
            <person name="Mavromatis K."/>
            <person name="Ivanova N."/>
            <person name="Mikhailova N."/>
            <person name="Held B."/>
            <person name="Detter J.C."/>
            <person name="Tapia R."/>
            <person name="Han C."/>
            <person name="Land M."/>
            <person name="Hauser L."/>
            <person name="Markowitz V."/>
            <person name="Cheng J.-F."/>
            <person name="Hugenholtz P."/>
            <person name="Woyke T."/>
            <person name="Wu D."/>
            <person name="Tindall B."/>
            <person name="Brambilla E."/>
            <person name="Klenk H.-P."/>
            <person name="Eisen J.A."/>
        </authorList>
    </citation>
    <scope>NUCLEOTIDE SEQUENCE [LARGE SCALE GENOMIC DNA]</scope>
    <source>
        <strain evidence="16">DSM 18603</strain>
    </source>
</reference>
<dbReference type="GO" id="GO:0055085">
    <property type="term" value="P:transmembrane transport"/>
    <property type="evidence" value="ECO:0007669"/>
    <property type="project" value="InterPro"/>
</dbReference>
<accession>H1Y303</accession>
<evidence type="ECO:0000256" key="8">
    <source>
        <dbReference type="ARBA" id="ARBA00023136"/>
    </source>
</evidence>
<dbReference type="InterPro" id="IPR011547">
    <property type="entry name" value="SLC26A/SulP_dom"/>
</dbReference>
<comment type="catalytic activity">
    <reaction evidence="11">
        <text>hydrogencarbonate + H(+) = CO2 + H2O</text>
        <dbReference type="Rhea" id="RHEA:10748"/>
        <dbReference type="ChEBI" id="CHEBI:15377"/>
        <dbReference type="ChEBI" id="CHEBI:15378"/>
        <dbReference type="ChEBI" id="CHEBI:16526"/>
        <dbReference type="ChEBI" id="CHEBI:17544"/>
        <dbReference type="EC" id="4.2.1.1"/>
    </reaction>
</comment>
<evidence type="ECO:0000256" key="6">
    <source>
        <dbReference type="ARBA" id="ARBA00022833"/>
    </source>
</evidence>
<evidence type="ECO:0000313" key="17">
    <source>
        <dbReference type="Proteomes" id="UP000002774"/>
    </source>
</evidence>
<sequence>MNVSSLKNTLKSDLSSGLVVFLVALPLCLGVALASGAPLLSGIITGVVGGIVVGCLSGSQLAVSGPAAGLTTIVAAAIITLHSYEAFLLSVILAGGIQIVLGLVKAGKIGLYFPSNVIKGMLAAIGIILILKQIPHAFGYDADAEGDMAFLQADNNNTFSEINNLLSKLNFGAILIFAISMTVLMLWDTRMFKKVKSFPAGLVVVILGVLASIGLNSLPESLHLRTNSFVKIPVLSSVGDFATILKFPDFSQVSNPAVWTIALTIAFVASLETLLSIEAVDKLDPQKRSTPLNRELLAQGIGNTVSGLLGGIPLTAVIVRGATNVNAGAKTKVSAIFHGVLLLVTVLLIPGILNMIPLACLAAILIMVGYKLAKVKLFTEMYKSGWNQFTPFIVTVVAIILTDLLKGVLVGMAVSIIFILVNATKDLIYSTESTSENGKVQRLVLSEQVTFLNKAHLNEFFSKIKPHTSVWIDATQTKYIEQDCLEILQDFKARAAGEHIACTITGLKDHYSFLEAKGELIAHDHDHSKQQPYQALFANNRKWIAEKLHLDINYFTKLNAGQSPQYLIVGCSDSRAPLELITGAQPGEIFSQRNIANQVIPSDPNLMSVLQYAVEALKVKHIIICGHYGCGGVRAALAGGTSGNLDQWLSHVRDVYRTHKDELELIQDPEMQHRRLVELNVKEQIYQLRSTSIVQKALQNGQVLNIYGWVYDLADGMLHDLQVQDIELNNIVKPVLA</sequence>
<evidence type="ECO:0000259" key="15">
    <source>
        <dbReference type="Pfam" id="PF00916"/>
    </source>
</evidence>
<feature type="transmembrane region" description="Helical" evidence="14">
    <location>
        <begin position="63"/>
        <end position="81"/>
    </location>
</feature>
<evidence type="ECO:0000256" key="7">
    <source>
        <dbReference type="ARBA" id="ARBA00022989"/>
    </source>
</evidence>
<dbReference type="eggNOG" id="COG0659">
    <property type="taxonomic scope" value="Bacteria"/>
</dbReference>
<evidence type="ECO:0000256" key="12">
    <source>
        <dbReference type="ARBA" id="ARBA00082533"/>
    </source>
</evidence>
<evidence type="ECO:0000256" key="2">
    <source>
        <dbReference type="ARBA" id="ARBA00006217"/>
    </source>
</evidence>
<dbReference type="AlphaFoldDB" id="H1Y303"/>
<evidence type="ECO:0000256" key="4">
    <source>
        <dbReference type="ARBA" id="ARBA00022692"/>
    </source>
</evidence>
<dbReference type="HOGENOM" id="CLU_003182_11_1_10"/>
<dbReference type="FunFam" id="3.40.1050.10:FF:000001">
    <property type="entry name" value="Carbonic anhydrase"/>
    <property type="match status" value="1"/>
</dbReference>
<dbReference type="GO" id="GO:0016020">
    <property type="term" value="C:membrane"/>
    <property type="evidence" value="ECO:0007669"/>
    <property type="project" value="UniProtKB-SubCell"/>
</dbReference>
<dbReference type="EMBL" id="CM001403">
    <property type="protein sequence ID" value="EHQ28548.1"/>
    <property type="molecule type" value="Genomic_DNA"/>
</dbReference>
<proteinExistence type="inferred from homology"/>
<evidence type="ECO:0000256" key="5">
    <source>
        <dbReference type="ARBA" id="ARBA00022723"/>
    </source>
</evidence>
<evidence type="ECO:0000256" key="3">
    <source>
        <dbReference type="ARBA" id="ARBA00012925"/>
    </source>
</evidence>
<evidence type="ECO:0000256" key="11">
    <source>
        <dbReference type="ARBA" id="ARBA00048348"/>
    </source>
</evidence>
<organism evidence="16 17">
    <name type="scientific">Mucilaginibacter paludis DSM 18603</name>
    <dbReference type="NCBI Taxonomy" id="714943"/>
    <lineage>
        <taxon>Bacteria</taxon>
        <taxon>Pseudomonadati</taxon>
        <taxon>Bacteroidota</taxon>
        <taxon>Sphingobacteriia</taxon>
        <taxon>Sphingobacteriales</taxon>
        <taxon>Sphingobacteriaceae</taxon>
        <taxon>Mucilaginibacter</taxon>
    </lineage>
</organism>
<dbReference type="InterPro" id="IPR001902">
    <property type="entry name" value="SLC26A/SulP_fam"/>
</dbReference>
<keyword evidence="5 13" id="KW-0479">Metal-binding</keyword>
<dbReference type="SUPFAM" id="SSF53056">
    <property type="entry name" value="beta-carbonic anhydrase, cab"/>
    <property type="match status" value="1"/>
</dbReference>
<dbReference type="OrthoDB" id="9769739at2"/>
<dbReference type="eggNOG" id="COG0288">
    <property type="taxonomic scope" value="Bacteria"/>
</dbReference>
<dbReference type="PANTHER" id="PTHR11814">
    <property type="entry name" value="SULFATE TRANSPORTER"/>
    <property type="match status" value="1"/>
</dbReference>
<dbReference type="InterPro" id="IPR015892">
    <property type="entry name" value="Carbonic_anhydrase_CS"/>
</dbReference>
<gene>
    <name evidence="16" type="ORF">Mucpa_4458</name>
</gene>
<keyword evidence="7 14" id="KW-1133">Transmembrane helix</keyword>
<comment type="cofactor">
    <cofactor evidence="13">
        <name>Zn(2+)</name>
        <dbReference type="ChEBI" id="CHEBI:29105"/>
    </cofactor>
    <text evidence="13">Binds 1 zinc ion per subunit.</text>
</comment>
<feature type="transmembrane region" description="Helical" evidence="14">
    <location>
        <begin position="169"/>
        <end position="187"/>
    </location>
</feature>
<dbReference type="SMART" id="SM00947">
    <property type="entry name" value="Pro_CA"/>
    <property type="match status" value="1"/>
</dbReference>
<protein>
    <recommendedName>
        <fullName evidence="10">Carbonic anhydrase 2</fullName>
        <ecNumber evidence="3">4.2.1.1</ecNumber>
    </recommendedName>
    <alternativeName>
        <fullName evidence="12">Carbonate dehydratase 2</fullName>
    </alternativeName>
</protein>
<dbReference type="CDD" id="cd00883">
    <property type="entry name" value="beta_CA_cladeA"/>
    <property type="match status" value="1"/>
</dbReference>
<keyword evidence="8 14" id="KW-0472">Membrane</keyword>
<evidence type="ECO:0000313" key="16">
    <source>
        <dbReference type="EMBL" id="EHQ28548.1"/>
    </source>
</evidence>
<dbReference type="InterPro" id="IPR001765">
    <property type="entry name" value="Carbonic_anhydrase"/>
</dbReference>
<feature type="transmembrane region" description="Helical" evidence="14">
    <location>
        <begin position="39"/>
        <end position="56"/>
    </location>
</feature>
<evidence type="ECO:0000256" key="14">
    <source>
        <dbReference type="SAM" id="Phobius"/>
    </source>
</evidence>
<keyword evidence="6 13" id="KW-0862">Zinc</keyword>